<keyword evidence="3" id="KW-0804">Transcription</keyword>
<evidence type="ECO:0000313" key="7">
    <source>
        <dbReference type="Proteomes" id="UP001500547"/>
    </source>
</evidence>
<accession>A0ABP9QQ16</accession>
<keyword evidence="7" id="KW-1185">Reference proteome</keyword>
<dbReference type="InterPro" id="IPR000524">
    <property type="entry name" value="Tscrpt_reg_HTH_GntR"/>
</dbReference>
<sequence>MSAAAPTDVIEAALSDADIYERIVEAVMDHRLAPGTRLGEEKLGRAFGVSRTRIRQVLIRLAAEQIVVLNHNRGASIACPTPQEAQEVFGARILIELPILESFIDNASARDLANVARILREEEQARRTQNRRAAIRLSGEFHLAIAAGANNATLEKMLRELVSRTSLILMTYQDTEAGRHEHGCGCDEHESLLEAMQARDVKTARRLMKRHLEHLQSQLSFEPDSSDSPNIENLFRPA</sequence>
<proteinExistence type="predicted"/>
<dbReference type="PROSITE" id="PS50949">
    <property type="entry name" value="HTH_GNTR"/>
    <property type="match status" value="1"/>
</dbReference>
<evidence type="ECO:0000256" key="3">
    <source>
        <dbReference type="ARBA" id="ARBA00023163"/>
    </source>
</evidence>
<organism evidence="6 7">
    <name type="scientific">Viridibacterium curvum</name>
    <dbReference type="NCBI Taxonomy" id="1101404"/>
    <lineage>
        <taxon>Bacteria</taxon>
        <taxon>Pseudomonadati</taxon>
        <taxon>Pseudomonadota</taxon>
        <taxon>Betaproteobacteria</taxon>
        <taxon>Rhodocyclales</taxon>
        <taxon>Rhodocyclaceae</taxon>
        <taxon>Viridibacterium</taxon>
    </lineage>
</organism>
<dbReference type="InterPro" id="IPR011711">
    <property type="entry name" value="GntR_C"/>
</dbReference>
<dbReference type="Pfam" id="PF00392">
    <property type="entry name" value="GntR"/>
    <property type="match status" value="1"/>
</dbReference>
<keyword evidence="2" id="KW-0238">DNA-binding</keyword>
<evidence type="ECO:0000256" key="4">
    <source>
        <dbReference type="SAM" id="MobiDB-lite"/>
    </source>
</evidence>
<feature type="domain" description="HTH gntR-type" evidence="5">
    <location>
        <begin position="13"/>
        <end position="80"/>
    </location>
</feature>
<dbReference type="SUPFAM" id="SSF46785">
    <property type="entry name" value="Winged helix' DNA-binding domain"/>
    <property type="match status" value="1"/>
</dbReference>
<dbReference type="Gene3D" id="1.20.120.530">
    <property type="entry name" value="GntR ligand-binding domain-like"/>
    <property type="match status" value="1"/>
</dbReference>
<dbReference type="EMBL" id="BAABLD010000008">
    <property type="protein sequence ID" value="GAA5165256.1"/>
    <property type="molecule type" value="Genomic_DNA"/>
</dbReference>
<dbReference type="SMART" id="SM00895">
    <property type="entry name" value="FCD"/>
    <property type="match status" value="1"/>
</dbReference>
<dbReference type="Pfam" id="PF07729">
    <property type="entry name" value="FCD"/>
    <property type="match status" value="1"/>
</dbReference>
<evidence type="ECO:0000313" key="6">
    <source>
        <dbReference type="EMBL" id="GAA5165256.1"/>
    </source>
</evidence>
<dbReference type="PANTHER" id="PTHR43537:SF53">
    <property type="entry name" value="HTH-TYPE TRANSCRIPTIONAL REPRESSOR NANR"/>
    <property type="match status" value="1"/>
</dbReference>
<evidence type="ECO:0000256" key="2">
    <source>
        <dbReference type="ARBA" id="ARBA00023125"/>
    </source>
</evidence>
<dbReference type="SMART" id="SM00345">
    <property type="entry name" value="HTH_GNTR"/>
    <property type="match status" value="1"/>
</dbReference>
<gene>
    <name evidence="6" type="ORF">GCM10025770_20480</name>
</gene>
<dbReference type="InterPro" id="IPR036388">
    <property type="entry name" value="WH-like_DNA-bd_sf"/>
</dbReference>
<reference evidence="7" key="1">
    <citation type="journal article" date="2019" name="Int. J. Syst. Evol. Microbiol.">
        <title>The Global Catalogue of Microorganisms (GCM) 10K type strain sequencing project: providing services to taxonomists for standard genome sequencing and annotation.</title>
        <authorList>
            <consortium name="The Broad Institute Genomics Platform"/>
            <consortium name="The Broad Institute Genome Sequencing Center for Infectious Disease"/>
            <person name="Wu L."/>
            <person name="Ma J."/>
        </authorList>
    </citation>
    <scope>NUCLEOTIDE SEQUENCE [LARGE SCALE GENOMIC DNA]</scope>
    <source>
        <strain evidence="7">JCM 18715</strain>
    </source>
</reference>
<feature type="region of interest" description="Disordered" evidence="4">
    <location>
        <begin position="218"/>
        <end position="238"/>
    </location>
</feature>
<dbReference type="Proteomes" id="UP001500547">
    <property type="component" value="Unassembled WGS sequence"/>
</dbReference>
<dbReference type="InterPro" id="IPR036390">
    <property type="entry name" value="WH_DNA-bd_sf"/>
</dbReference>
<dbReference type="PANTHER" id="PTHR43537">
    <property type="entry name" value="TRANSCRIPTIONAL REGULATOR, GNTR FAMILY"/>
    <property type="match status" value="1"/>
</dbReference>
<keyword evidence="1" id="KW-0805">Transcription regulation</keyword>
<evidence type="ECO:0000256" key="1">
    <source>
        <dbReference type="ARBA" id="ARBA00023015"/>
    </source>
</evidence>
<dbReference type="RefSeq" id="WP_345532842.1">
    <property type="nucleotide sequence ID" value="NZ_BAABLD010000008.1"/>
</dbReference>
<dbReference type="SUPFAM" id="SSF48008">
    <property type="entry name" value="GntR ligand-binding domain-like"/>
    <property type="match status" value="1"/>
</dbReference>
<comment type="caution">
    <text evidence="6">The sequence shown here is derived from an EMBL/GenBank/DDBJ whole genome shotgun (WGS) entry which is preliminary data.</text>
</comment>
<dbReference type="Gene3D" id="1.10.10.10">
    <property type="entry name" value="Winged helix-like DNA-binding domain superfamily/Winged helix DNA-binding domain"/>
    <property type="match status" value="1"/>
</dbReference>
<name>A0ABP9QQ16_9RHOO</name>
<evidence type="ECO:0000259" key="5">
    <source>
        <dbReference type="PROSITE" id="PS50949"/>
    </source>
</evidence>
<protein>
    <submittedName>
        <fullName evidence="6">GntR family transcriptional regulator</fullName>
    </submittedName>
</protein>
<dbReference type="InterPro" id="IPR008920">
    <property type="entry name" value="TF_FadR/GntR_C"/>
</dbReference>